<dbReference type="SMART" id="SM00850">
    <property type="entry name" value="LytTR"/>
    <property type="match status" value="1"/>
</dbReference>
<evidence type="ECO:0000259" key="3">
    <source>
        <dbReference type="PROSITE" id="PS50930"/>
    </source>
</evidence>
<dbReference type="InterPro" id="IPR046947">
    <property type="entry name" value="LytR-like"/>
</dbReference>
<proteinExistence type="predicted"/>
<dbReference type="PANTHER" id="PTHR37299:SF1">
    <property type="entry name" value="STAGE 0 SPORULATION PROTEIN A HOMOLOG"/>
    <property type="match status" value="1"/>
</dbReference>
<dbReference type="Proteomes" id="UP000013909">
    <property type="component" value="Unassembled WGS sequence"/>
</dbReference>
<feature type="domain" description="HTH LytTR-type" evidence="3">
    <location>
        <begin position="143"/>
        <end position="215"/>
    </location>
</feature>
<dbReference type="GO" id="GO:0003677">
    <property type="term" value="F:DNA binding"/>
    <property type="evidence" value="ECO:0007669"/>
    <property type="project" value="InterPro"/>
</dbReference>
<sequence>MADSKIRCIAVDDEPLALALVSGFISQTPFLELVGKFENAIEALSFIHEKEVDLIFLDIQMPGLTGMELARVLEGHKNKNRPKIIFTTAYDQFALEGYKVNALDYLLKPFGYDEFLRASTKAYQITQSAQFPPQVSVPQKDYLFLKVEYQLVKVFLKDIICIEGYKDYVKVHLIDKPHPLLSLTSLKNLEEILPRDQFMRVHRSYIVSLDHIESVTKNTINLGGISIAVSDHYKDGFLKFMEKWIY</sequence>
<dbReference type="STRING" id="1232681.ADIS_0915"/>
<evidence type="ECO:0000256" key="1">
    <source>
        <dbReference type="PROSITE-ProRule" id="PRU00169"/>
    </source>
</evidence>
<dbReference type="PROSITE" id="PS50110">
    <property type="entry name" value="RESPONSE_REGULATORY"/>
    <property type="match status" value="1"/>
</dbReference>
<dbReference type="GO" id="GO:0000156">
    <property type="term" value="F:phosphorelay response regulator activity"/>
    <property type="evidence" value="ECO:0007669"/>
    <property type="project" value="InterPro"/>
</dbReference>
<dbReference type="AlphaFoldDB" id="R7ZWP4"/>
<reference evidence="4 5" key="1">
    <citation type="submission" date="2013-02" db="EMBL/GenBank/DDBJ databases">
        <title>A novel strain isolated from Lonar lake, Maharashtra, India.</title>
        <authorList>
            <person name="Singh A."/>
        </authorList>
    </citation>
    <scope>NUCLEOTIDE SEQUENCE [LARGE SCALE GENOMIC DNA]</scope>
    <source>
        <strain evidence="4 5">AK24</strain>
    </source>
</reference>
<organism evidence="4 5">
    <name type="scientific">Lunatimonas lonarensis</name>
    <dbReference type="NCBI Taxonomy" id="1232681"/>
    <lineage>
        <taxon>Bacteria</taxon>
        <taxon>Pseudomonadati</taxon>
        <taxon>Bacteroidota</taxon>
        <taxon>Cytophagia</taxon>
        <taxon>Cytophagales</taxon>
        <taxon>Cyclobacteriaceae</taxon>
    </lineage>
</organism>
<dbReference type="RefSeq" id="WP_010853063.1">
    <property type="nucleotide sequence ID" value="NZ_AQHR01000029.1"/>
</dbReference>
<evidence type="ECO:0000313" key="4">
    <source>
        <dbReference type="EMBL" id="EON78565.1"/>
    </source>
</evidence>
<dbReference type="InterPro" id="IPR011006">
    <property type="entry name" value="CheY-like_superfamily"/>
</dbReference>
<dbReference type="InterPro" id="IPR007492">
    <property type="entry name" value="LytTR_DNA-bd_dom"/>
</dbReference>
<dbReference type="PANTHER" id="PTHR37299">
    <property type="entry name" value="TRANSCRIPTIONAL REGULATOR-RELATED"/>
    <property type="match status" value="1"/>
</dbReference>
<dbReference type="Gene3D" id="2.40.50.1020">
    <property type="entry name" value="LytTr DNA-binding domain"/>
    <property type="match status" value="1"/>
</dbReference>
<feature type="domain" description="Response regulatory" evidence="2">
    <location>
        <begin position="7"/>
        <end position="123"/>
    </location>
</feature>
<dbReference type="Gene3D" id="3.40.50.2300">
    <property type="match status" value="1"/>
</dbReference>
<keyword evidence="1" id="KW-0597">Phosphoprotein</keyword>
<dbReference type="InterPro" id="IPR001789">
    <property type="entry name" value="Sig_transdc_resp-reg_receiver"/>
</dbReference>
<dbReference type="SUPFAM" id="SSF52172">
    <property type="entry name" value="CheY-like"/>
    <property type="match status" value="1"/>
</dbReference>
<keyword evidence="5" id="KW-1185">Reference proteome</keyword>
<dbReference type="SMART" id="SM00448">
    <property type="entry name" value="REC"/>
    <property type="match status" value="1"/>
</dbReference>
<dbReference type="Pfam" id="PF00072">
    <property type="entry name" value="Response_reg"/>
    <property type="match status" value="1"/>
</dbReference>
<feature type="modified residue" description="4-aspartylphosphate" evidence="1">
    <location>
        <position position="58"/>
    </location>
</feature>
<dbReference type="PROSITE" id="PS50930">
    <property type="entry name" value="HTH_LYTTR"/>
    <property type="match status" value="1"/>
</dbReference>
<dbReference type="OrthoDB" id="1646880at2"/>
<gene>
    <name evidence="4" type="ORF">ADIS_0915</name>
</gene>
<dbReference type="Pfam" id="PF04397">
    <property type="entry name" value="LytTR"/>
    <property type="match status" value="1"/>
</dbReference>
<evidence type="ECO:0000313" key="5">
    <source>
        <dbReference type="Proteomes" id="UP000013909"/>
    </source>
</evidence>
<protein>
    <submittedName>
        <fullName evidence="4">Two-component system response regulator</fullName>
    </submittedName>
</protein>
<name>R7ZWP4_9BACT</name>
<accession>R7ZWP4</accession>
<dbReference type="EMBL" id="AQHR01000029">
    <property type="protein sequence ID" value="EON78565.1"/>
    <property type="molecule type" value="Genomic_DNA"/>
</dbReference>
<comment type="caution">
    <text evidence="4">The sequence shown here is derived from an EMBL/GenBank/DDBJ whole genome shotgun (WGS) entry which is preliminary data.</text>
</comment>
<evidence type="ECO:0000259" key="2">
    <source>
        <dbReference type="PROSITE" id="PS50110"/>
    </source>
</evidence>
<dbReference type="PATRIC" id="fig|1288963.3.peg.914"/>